<evidence type="ECO:0000313" key="3">
    <source>
        <dbReference type="Proteomes" id="UP000254603"/>
    </source>
</evidence>
<reference evidence="2 3" key="1">
    <citation type="submission" date="2018-06" db="EMBL/GenBank/DDBJ databases">
        <authorList>
            <consortium name="Pathogen Informatics"/>
            <person name="Doyle S."/>
        </authorList>
    </citation>
    <scope>NUCLEOTIDE SEQUENCE [LARGE SCALE GENOMIC DNA]</scope>
    <source>
        <strain evidence="2 3">NCTC11997</strain>
    </source>
</reference>
<dbReference type="RefSeq" id="WP_018574104.1">
    <property type="nucleotide sequence ID" value="NZ_CP065725.1"/>
</dbReference>
<evidence type="ECO:0000313" key="2">
    <source>
        <dbReference type="EMBL" id="SUA53603.1"/>
    </source>
</evidence>
<keyword evidence="4" id="KW-1185">Reference proteome</keyword>
<proteinExistence type="predicted"/>
<dbReference type="Proteomes" id="UP000594903">
    <property type="component" value="Chromosome"/>
</dbReference>
<sequence length="119" mass="13633">MSRKDHIDKRLVLVHRLGHRYYPFKKLFRRSGQFGFPVSPKGRRERNGDALYLQRLEDVIPLFCFEGYSLNTTTDTQPTSAGEKVAEYSLSGTAIIGYEISKDLADLVEHADVQPLKIF</sequence>
<organism evidence="2 3">
    <name type="scientific">Oligella ureolytica</name>
    <dbReference type="NCBI Taxonomy" id="90244"/>
    <lineage>
        <taxon>Bacteria</taxon>
        <taxon>Pseudomonadati</taxon>
        <taxon>Pseudomonadota</taxon>
        <taxon>Betaproteobacteria</taxon>
        <taxon>Burkholderiales</taxon>
        <taxon>Alcaligenaceae</taxon>
        <taxon>Oligella</taxon>
    </lineage>
</organism>
<dbReference type="STRING" id="1122619.GCA_000373745_00920"/>
<name>A0A378XFF0_9BURK</name>
<protein>
    <submittedName>
        <fullName evidence="2">Uncharacterized protein</fullName>
    </submittedName>
</protein>
<dbReference type="Proteomes" id="UP000254603">
    <property type="component" value="Unassembled WGS sequence"/>
</dbReference>
<dbReference type="OrthoDB" id="6626244at2"/>
<accession>A0A378XFF0</accession>
<dbReference type="EMBL" id="UGSB01000001">
    <property type="protein sequence ID" value="SUA53603.1"/>
    <property type="molecule type" value="Genomic_DNA"/>
</dbReference>
<evidence type="ECO:0000313" key="1">
    <source>
        <dbReference type="EMBL" id="QPT41066.1"/>
    </source>
</evidence>
<gene>
    <name evidence="1" type="ORF">I6G29_05880</name>
    <name evidence="2" type="ORF">NCTC11997_01232</name>
</gene>
<dbReference type="AlphaFoldDB" id="A0A378XFF0"/>
<evidence type="ECO:0000313" key="4">
    <source>
        <dbReference type="Proteomes" id="UP000594903"/>
    </source>
</evidence>
<dbReference type="EMBL" id="CP065725">
    <property type="protein sequence ID" value="QPT41066.1"/>
    <property type="molecule type" value="Genomic_DNA"/>
</dbReference>
<reference evidence="1 4" key="2">
    <citation type="submission" date="2020-12" db="EMBL/GenBank/DDBJ databases">
        <title>FDA dAtabase for Regulatory Grade micrObial Sequences (FDA-ARGOS): Supporting development and validation of Infectious Disease Dx tests.</title>
        <authorList>
            <person name="Sproer C."/>
            <person name="Gronow S."/>
            <person name="Severitt S."/>
            <person name="Schroder I."/>
            <person name="Tallon L."/>
            <person name="Sadzewicz L."/>
            <person name="Zhao X."/>
            <person name="Boylan J."/>
            <person name="Ott S."/>
            <person name="Bowen H."/>
            <person name="Vavikolanu K."/>
            <person name="Mehta A."/>
            <person name="Aluvathingal J."/>
            <person name="Nadendla S."/>
            <person name="Lowell S."/>
            <person name="Myers T."/>
            <person name="Yan Y."/>
            <person name="Sichtig H."/>
        </authorList>
    </citation>
    <scope>NUCLEOTIDE SEQUENCE [LARGE SCALE GENOMIC DNA]</scope>
    <source>
        <strain evidence="1 4">FDAARGOS_872</strain>
    </source>
</reference>